<dbReference type="OrthoDB" id="2420454at2759"/>
<keyword evidence="4" id="KW-1185">Reference proteome</keyword>
<reference evidence="3 4" key="1">
    <citation type="journal article" date="2019" name="Nat. Ecol. Evol.">
        <title>Megaphylogeny resolves global patterns of mushroom evolution.</title>
        <authorList>
            <person name="Varga T."/>
            <person name="Krizsan K."/>
            <person name="Foldi C."/>
            <person name="Dima B."/>
            <person name="Sanchez-Garcia M."/>
            <person name="Sanchez-Ramirez S."/>
            <person name="Szollosi G.J."/>
            <person name="Szarkandi J.G."/>
            <person name="Papp V."/>
            <person name="Albert L."/>
            <person name="Andreopoulos W."/>
            <person name="Angelini C."/>
            <person name="Antonin V."/>
            <person name="Barry K.W."/>
            <person name="Bougher N.L."/>
            <person name="Buchanan P."/>
            <person name="Buyck B."/>
            <person name="Bense V."/>
            <person name="Catcheside P."/>
            <person name="Chovatia M."/>
            <person name="Cooper J."/>
            <person name="Damon W."/>
            <person name="Desjardin D."/>
            <person name="Finy P."/>
            <person name="Geml J."/>
            <person name="Haridas S."/>
            <person name="Hughes K."/>
            <person name="Justo A."/>
            <person name="Karasinski D."/>
            <person name="Kautmanova I."/>
            <person name="Kiss B."/>
            <person name="Kocsube S."/>
            <person name="Kotiranta H."/>
            <person name="LaButti K.M."/>
            <person name="Lechner B.E."/>
            <person name="Liimatainen K."/>
            <person name="Lipzen A."/>
            <person name="Lukacs Z."/>
            <person name="Mihaltcheva S."/>
            <person name="Morgado L.N."/>
            <person name="Niskanen T."/>
            <person name="Noordeloos M.E."/>
            <person name="Ohm R.A."/>
            <person name="Ortiz-Santana B."/>
            <person name="Ovrebo C."/>
            <person name="Racz N."/>
            <person name="Riley R."/>
            <person name="Savchenko A."/>
            <person name="Shiryaev A."/>
            <person name="Soop K."/>
            <person name="Spirin V."/>
            <person name="Szebenyi C."/>
            <person name="Tomsovsky M."/>
            <person name="Tulloss R.E."/>
            <person name="Uehling J."/>
            <person name="Grigoriev I.V."/>
            <person name="Vagvolgyi C."/>
            <person name="Papp T."/>
            <person name="Martin F.M."/>
            <person name="Miettinen O."/>
            <person name="Hibbett D.S."/>
            <person name="Nagy L.G."/>
        </authorList>
    </citation>
    <scope>NUCLEOTIDE SEQUENCE [LARGE SCALE GENOMIC DNA]</scope>
    <source>
        <strain evidence="3 4">FP101781</strain>
    </source>
</reference>
<gene>
    <name evidence="3" type="ORF">FA13DRAFT_1736959</name>
</gene>
<dbReference type="GO" id="GO:0047617">
    <property type="term" value="F:fatty acyl-CoA hydrolase activity"/>
    <property type="evidence" value="ECO:0007669"/>
    <property type="project" value="TreeGrafter"/>
</dbReference>
<dbReference type="PANTHER" id="PTHR31793">
    <property type="entry name" value="4-HYDROXYBENZOYL-COA THIOESTERASE FAMILY MEMBER"/>
    <property type="match status" value="1"/>
</dbReference>
<keyword evidence="3" id="KW-0413">Isomerase</keyword>
<dbReference type="GO" id="GO:0016853">
    <property type="term" value="F:isomerase activity"/>
    <property type="evidence" value="ECO:0007669"/>
    <property type="project" value="UniProtKB-KW"/>
</dbReference>
<evidence type="ECO:0000256" key="2">
    <source>
        <dbReference type="ARBA" id="ARBA00022801"/>
    </source>
</evidence>
<dbReference type="CDD" id="cd00586">
    <property type="entry name" value="4HBT"/>
    <property type="match status" value="1"/>
</dbReference>
<proteinExistence type="inferred from homology"/>
<comment type="similarity">
    <text evidence="1">Belongs to the 4-hydroxybenzoyl-CoA thioesterase family.</text>
</comment>
<dbReference type="AlphaFoldDB" id="A0A4Y7T0B5"/>
<dbReference type="PANTHER" id="PTHR31793:SF27">
    <property type="entry name" value="NOVEL THIOESTERASE SUPERFAMILY DOMAIN AND SAPOSIN A-TYPE DOMAIN CONTAINING PROTEIN (0610012H03RIK)"/>
    <property type="match status" value="1"/>
</dbReference>
<evidence type="ECO:0000313" key="4">
    <source>
        <dbReference type="Proteomes" id="UP000298030"/>
    </source>
</evidence>
<dbReference type="Pfam" id="PF13279">
    <property type="entry name" value="4HBT_2"/>
    <property type="match status" value="1"/>
</dbReference>
<dbReference type="FunFam" id="3.10.129.10:FF:000104">
    <property type="entry name" value="Thioesterase family protein (AFU_orthologue AFUA_2G16350)"/>
    <property type="match status" value="1"/>
</dbReference>
<organism evidence="3 4">
    <name type="scientific">Coprinellus micaceus</name>
    <name type="common">Glistening ink-cap mushroom</name>
    <name type="synonym">Coprinus micaceus</name>
    <dbReference type="NCBI Taxonomy" id="71717"/>
    <lineage>
        <taxon>Eukaryota</taxon>
        <taxon>Fungi</taxon>
        <taxon>Dikarya</taxon>
        <taxon>Basidiomycota</taxon>
        <taxon>Agaricomycotina</taxon>
        <taxon>Agaricomycetes</taxon>
        <taxon>Agaricomycetidae</taxon>
        <taxon>Agaricales</taxon>
        <taxon>Agaricineae</taxon>
        <taxon>Psathyrellaceae</taxon>
        <taxon>Coprinellus</taxon>
    </lineage>
</organism>
<dbReference type="Gene3D" id="3.10.129.10">
    <property type="entry name" value="Hotdog Thioesterase"/>
    <property type="match status" value="1"/>
</dbReference>
<accession>A0A4Y7T0B5</accession>
<keyword evidence="2" id="KW-0378">Hydrolase</keyword>
<name>A0A4Y7T0B5_COPMI</name>
<dbReference type="InterPro" id="IPR050563">
    <property type="entry name" value="4-hydroxybenzoyl-CoA_TE"/>
</dbReference>
<dbReference type="InterPro" id="IPR029069">
    <property type="entry name" value="HotDog_dom_sf"/>
</dbReference>
<dbReference type="STRING" id="71717.A0A4Y7T0B5"/>
<dbReference type="Proteomes" id="UP000298030">
    <property type="component" value="Unassembled WGS sequence"/>
</dbReference>
<dbReference type="EMBL" id="QPFP01000044">
    <property type="protein sequence ID" value="TEB26949.1"/>
    <property type="molecule type" value="Genomic_DNA"/>
</dbReference>
<evidence type="ECO:0000313" key="3">
    <source>
        <dbReference type="EMBL" id="TEB26949.1"/>
    </source>
</evidence>
<comment type="caution">
    <text evidence="3">The sequence shown here is derived from an EMBL/GenBank/DDBJ whole genome shotgun (WGS) entry which is preliminary data.</text>
</comment>
<dbReference type="SUPFAM" id="SSF54637">
    <property type="entry name" value="Thioesterase/thiol ester dehydrase-isomerase"/>
    <property type="match status" value="1"/>
</dbReference>
<protein>
    <submittedName>
        <fullName evidence="3">Thioesterase thiol ester dehydrase-isomerase</fullName>
    </submittedName>
</protein>
<sequence>MVNDLKKRNRQDYGYFLEYRTRWSDNDQYSHMNNSIYYHLFDSIVNTYLIEQCGLIPNESPLIGLVVSSYCQFFAPVGFPEVLDLGLRVNKLGSSSVTYEVGVFSRGEDQPAAVGGYTHVFVGSESRKSTPMATGTREGLSKLLAPSLKPTAKL</sequence>
<evidence type="ECO:0000256" key="1">
    <source>
        <dbReference type="ARBA" id="ARBA00005953"/>
    </source>
</evidence>